<organism evidence="1 2">
    <name type="scientific">Clathrospora elynae</name>
    <dbReference type="NCBI Taxonomy" id="706981"/>
    <lineage>
        <taxon>Eukaryota</taxon>
        <taxon>Fungi</taxon>
        <taxon>Dikarya</taxon>
        <taxon>Ascomycota</taxon>
        <taxon>Pezizomycotina</taxon>
        <taxon>Dothideomycetes</taxon>
        <taxon>Pleosporomycetidae</taxon>
        <taxon>Pleosporales</taxon>
        <taxon>Diademaceae</taxon>
        <taxon>Clathrospora</taxon>
    </lineage>
</organism>
<gene>
    <name evidence="1" type="ORF">EJ02DRAFT_471903</name>
</gene>
<keyword evidence="2" id="KW-1185">Reference proteome</keyword>
<name>A0A6A5T617_9PLEO</name>
<dbReference type="OrthoDB" id="3800509at2759"/>
<dbReference type="AlphaFoldDB" id="A0A6A5T617"/>
<accession>A0A6A5T617</accession>
<reference evidence="1" key="1">
    <citation type="journal article" date="2020" name="Stud. Mycol.">
        <title>101 Dothideomycetes genomes: a test case for predicting lifestyles and emergence of pathogens.</title>
        <authorList>
            <person name="Haridas S."/>
            <person name="Albert R."/>
            <person name="Binder M."/>
            <person name="Bloem J."/>
            <person name="Labutti K."/>
            <person name="Salamov A."/>
            <person name="Andreopoulos B."/>
            <person name="Baker S."/>
            <person name="Barry K."/>
            <person name="Bills G."/>
            <person name="Bluhm B."/>
            <person name="Cannon C."/>
            <person name="Castanera R."/>
            <person name="Culley D."/>
            <person name="Daum C."/>
            <person name="Ezra D."/>
            <person name="Gonzalez J."/>
            <person name="Henrissat B."/>
            <person name="Kuo A."/>
            <person name="Liang C."/>
            <person name="Lipzen A."/>
            <person name="Lutzoni F."/>
            <person name="Magnuson J."/>
            <person name="Mondo S."/>
            <person name="Nolan M."/>
            <person name="Ohm R."/>
            <person name="Pangilinan J."/>
            <person name="Park H.-J."/>
            <person name="Ramirez L."/>
            <person name="Alfaro M."/>
            <person name="Sun H."/>
            <person name="Tritt A."/>
            <person name="Yoshinaga Y."/>
            <person name="Zwiers L.-H."/>
            <person name="Turgeon B."/>
            <person name="Goodwin S."/>
            <person name="Spatafora J."/>
            <person name="Crous P."/>
            <person name="Grigoriev I."/>
        </authorList>
    </citation>
    <scope>NUCLEOTIDE SEQUENCE</scope>
    <source>
        <strain evidence="1">CBS 161.51</strain>
    </source>
</reference>
<evidence type="ECO:0000313" key="1">
    <source>
        <dbReference type="EMBL" id="KAF1947608.1"/>
    </source>
</evidence>
<sequence>MTCNEVNTAEEEASPGNAAQRVLGVAELVENVLQRLSLGDVLFNAQAVSHFWKNCVHGSPTIRKESFLTTNIVNEEDADDRLYMKPLREDFLHGRQRQREKIAQCIGIAMTSPTLAHVRKFAASDPARHFHDHQIALRFVYVCLQDEWSRFEANASHASWEAIIVQIKSSVMHPVLRLRLWGQNSCYWTGYGSHGVLYINDMAGSENFCFAAISDVVIRILMLVQHCPTASWIESSLAVPAFTTVTIAALKTQGHGRLSDVYHTETVHRETGVLIRDLLLLMARLAIKSLEKLDDDKIREARGRILVGRAEIKKVKDVEKMIRDVRGKTRPGIIAARELERLLKPARTVQTQA</sequence>
<dbReference type="EMBL" id="ML975997">
    <property type="protein sequence ID" value="KAF1947608.1"/>
    <property type="molecule type" value="Genomic_DNA"/>
</dbReference>
<protein>
    <recommendedName>
        <fullName evidence="3">F-box domain-containing protein</fullName>
    </recommendedName>
</protein>
<evidence type="ECO:0008006" key="3">
    <source>
        <dbReference type="Google" id="ProtNLM"/>
    </source>
</evidence>
<evidence type="ECO:0000313" key="2">
    <source>
        <dbReference type="Proteomes" id="UP000800038"/>
    </source>
</evidence>
<proteinExistence type="predicted"/>
<dbReference type="Proteomes" id="UP000800038">
    <property type="component" value="Unassembled WGS sequence"/>
</dbReference>